<organism evidence="1 2">
    <name type="scientific">Methanonatronarchaeum thermophilum</name>
    <dbReference type="NCBI Taxonomy" id="1927129"/>
    <lineage>
        <taxon>Archaea</taxon>
        <taxon>Methanobacteriati</taxon>
        <taxon>Methanobacteriota</taxon>
        <taxon>Methanonatronarchaeia</taxon>
        <taxon>Methanonatronarchaeales</taxon>
        <taxon>Methanonatronarchaeaceae</taxon>
        <taxon>Methanonatronarchaeum</taxon>
    </lineage>
</organism>
<sequence>MKLTEKELKKFYLDLFEEVRGEGRSTTNTGEIVRKLKKDLDIHEQEELIKIIKEMNDKDYIQSYGMTDWLLKEIE</sequence>
<protein>
    <submittedName>
        <fullName evidence="1">Uncharacterized protein</fullName>
    </submittedName>
</protein>
<dbReference type="EMBL" id="MRZU01000002">
    <property type="protein sequence ID" value="OUJ19487.1"/>
    <property type="molecule type" value="Genomic_DNA"/>
</dbReference>
<dbReference type="AlphaFoldDB" id="A0A1Y3GE49"/>
<name>A0A1Y3GE49_9EURY</name>
<comment type="caution">
    <text evidence="1">The sequence shown here is derived from an EMBL/GenBank/DDBJ whole genome shotgun (WGS) entry which is preliminary data.</text>
</comment>
<keyword evidence="2" id="KW-1185">Reference proteome</keyword>
<dbReference type="Proteomes" id="UP000195137">
    <property type="component" value="Unassembled WGS sequence"/>
</dbReference>
<dbReference type="RefSeq" id="WP_086636583.1">
    <property type="nucleotide sequence ID" value="NZ_MRZU01000002.1"/>
</dbReference>
<accession>A0A1Y3GE49</accession>
<evidence type="ECO:0000313" key="2">
    <source>
        <dbReference type="Proteomes" id="UP000195137"/>
    </source>
</evidence>
<reference evidence="1 2" key="1">
    <citation type="submission" date="2016-12" db="EMBL/GenBank/DDBJ databases">
        <title>Discovery of methanogenic haloarchaea.</title>
        <authorList>
            <person name="Sorokin D.Y."/>
            <person name="Makarova K.S."/>
            <person name="Abbas B."/>
            <person name="Ferrer M."/>
            <person name="Golyshin P.N."/>
        </authorList>
    </citation>
    <scope>NUCLEOTIDE SEQUENCE [LARGE SCALE GENOMIC DNA]</scope>
    <source>
        <strain evidence="1">AMET1</strain>
    </source>
</reference>
<gene>
    <name evidence="1" type="ORF">AMET1_0158</name>
</gene>
<evidence type="ECO:0000313" key="1">
    <source>
        <dbReference type="EMBL" id="OUJ19487.1"/>
    </source>
</evidence>
<proteinExistence type="predicted"/>